<dbReference type="Proteomes" id="UP000647241">
    <property type="component" value="Unassembled WGS sequence"/>
</dbReference>
<dbReference type="EMBL" id="BMGT01000003">
    <property type="protein sequence ID" value="GGG83560.1"/>
    <property type="molecule type" value="Genomic_DNA"/>
</dbReference>
<dbReference type="Pfam" id="PF12760">
    <property type="entry name" value="Zn_ribbon_IS1595"/>
    <property type="match status" value="1"/>
</dbReference>
<feature type="domain" description="ISXO2-like transposase" evidence="1">
    <location>
        <begin position="132"/>
        <end position="286"/>
    </location>
</feature>
<reference evidence="2" key="2">
    <citation type="submission" date="2020-09" db="EMBL/GenBank/DDBJ databases">
        <authorList>
            <person name="Sun Q."/>
            <person name="Zhou Y."/>
        </authorList>
    </citation>
    <scope>NUCLEOTIDE SEQUENCE</scope>
    <source>
        <strain evidence="2">CGMCC 1.12997</strain>
    </source>
</reference>
<dbReference type="PANTHER" id="PTHR47163">
    <property type="entry name" value="DDE_TNP_IS1595 DOMAIN-CONTAINING PROTEIN"/>
    <property type="match status" value="1"/>
</dbReference>
<dbReference type="InterPro" id="IPR024442">
    <property type="entry name" value="Transposase_Zn_ribbon"/>
</dbReference>
<protein>
    <submittedName>
        <fullName evidence="2">IS1595 family transposase</fullName>
    </submittedName>
</protein>
<dbReference type="SMART" id="SM01126">
    <property type="entry name" value="DDE_Tnp_IS1595"/>
    <property type="match status" value="1"/>
</dbReference>
<dbReference type="AlphaFoldDB" id="A0A917HMK9"/>
<name>A0A917HMK9_9BACT</name>
<dbReference type="InterPro" id="IPR053164">
    <property type="entry name" value="IS1016-like_transposase"/>
</dbReference>
<evidence type="ECO:0000313" key="2">
    <source>
        <dbReference type="EMBL" id="GGG83560.1"/>
    </source>
</evidence>
<proteinExistence type="predicted"/>
<dbReference type="Pfam" id="PF12762">
    <property type="entry name" value="DDE_Tnp_IS1595"/>
    <property type="match status" value="1"/>
</dbReference>
<comment type="caution">
    <text evidence="2">The sequence shown here is derived from an EMBL/GenBank/DDBJ whole genome shotgun (WGS) entry which is preliminary data.</text>
</comment>
<dbReference type="NCBIfam" id="NF033547">
    <property type="entry name" value="transpos_IS1595"/>
    <property type="match status" value="1"/>
</dbReference>
<dbReference type="RefSeq" id="WP_188554904.1">
    <property type="nucleotide sequence ID" value="NZ_BMGT01000003.1"/>
</dbReference>
<dbReference type="InterPro" id="IPR024445">
    <property type="entry name" value="Tnp_ISXO2-like"/>
</dbReference>
<sequence length="323" mass="36732">MEMPKTLIEAIKYFSDEQTCINAVASLRWQDGSPICPKCNATQEKRNHYWLATQKRWKCHACRKQFSVKVGTIFEDSPIELSKWMCALWLLVNCRNGVSSYEVARDLDITQKSAWFVLQRLRFILKDVTMEKMGASGTPVQMDESFLGGKPKNMHKSRRLKLKLGMNGYAEKTAVFGMIETGTRQVRAQVVPNVKRVTLQKAILDNVGFGSTIHTDQWPGYDGLAAQDFVHATVNHMEEYVTAGGVHTQAIENFWSLLKRGLNGTYVAVEPMHLDRYLDEQMFRFNNRIGHNDGSRFIKALSQVVNRRLTYAELTGKEAGSEA</sequence>
<evidence type="ECO:0000259" key="1">
    <source>
        <dbReference type="SMART" id="SM01126"/>
    </source>
</evidence>
<organism evidence="2 3">
    <name type="scientific">Edaphobacter dinghuensis</name>
    <dbReference type="NCBI Taxonomy" id="1560005"/>
    <lineage>
        <taxon>Bacteria</taxon>
        <taxon>Pseudomonadati</taxon>
        <taxon>Acidobacteriota</taxon>
        <taxon>Terriglobia</taxon>
        <taxon>Terriglobales</taxon>
        <taxon>Acidobacteriaceae</taxon>
        <taxon>Edaphobacter</taxon>
    </lineage>
</organism>
<accession>A0A917HMK9</accession>
<reference evidence="2" key="1">
    <citation type="journal article" date="2014" name="Int. J. Syst. Evol. Microbiol.">
        <title>Complete genome sequence of Corynebacterium casei LMG S-19264T (=DSM 44701T), isolated from a smear-ripened cheese.</title>
        <authorList>
            <consortium name="US DOE Joint Genome Institute (JGI-PGF)"/>
            <person name="Walter F."/>
            <person name="Albersmeier A."/>
            <person name="Kalinowski J."/>
            <person name="Ruckert C."/>
        </authorList>
    </citation>
    <scope>NUCLEOTIDE SEQUENCE</scope>
    <source>
        <strain evidence="2">CGMCC 1.12997</strain>
    </source>
</reference>
<gene>
    <name evidence="2" type="primary">tnpA</name>
    <name evidence="2" type="ORF">GCM10011585_29080</name>
</gene>
<evidence type="ECO:0000313" key="3">
    <source>
        <dbReference type="Proteomes" id="UP000647241"/>
    </source>
</evidence>
<dbReference type="PANTHER" id="PTHR47163:SF2">
    <property type="entry name" value="SI:DKEY-17M8.2"/>
    <property type="match status" value="1"/>
</dbReference>
<keyword evidence="3" id="KW-1185">Reference proteome</keyword>